<name>A0A852WE34_9MICO</name>
<sequence>MGPMIVIMAALAIGLVVALVLAINALYPSAGQGDRRPPTPAHQPPTAAEAELELRYARGEIDAETLARQRAVLRQ</sequence>
<keyword evidence="2" id="KW-0812">Transmembrane</keyword>
<evidence type="ECO:0000256" key="2">
    <source>
        <dbReference type="SAM" id="Phobius"/>
    </source>
</evidence>
<dbReference type="AlphaFoldDB" id="A0A852WE34"/>
<protein>
    <submittedName>
        <fullName evidence="3">Putative membrane protein</fullName>
    </submittedName>
</protein>
<evidence type="ECO:0000313" key="4">
    <source>
        <dbReference type="Proteomes" id="UP000573599"/>
    </source>
</evidence>
<evidence type="ECO:0000313" key="3">
    <source>
        <dbReference type="EMBL" id="NYG05661.1"/>
    </source>
</evidence>
<feature type="transmembrane region" description="Helical" evidence="2">
    <location>
        <begin position="6"/>
        <end position="27"/>
    </location>
</feature>
<keyword evidence="4" id="KW-1185">Reference proteome</keyword>
<gene>
    <name evidence="3" type="ORF">BJ986_000148</name>
</gene>
<reference evidence="3 4" key="1">
    <citation type="submission" date="2020-07" db="EMBL/GenBank/DDBJ databases">
        <title>Sequencing the genomes of 1000 actinobacteria strains.</title>
        <authorList>
            <person name="Klenk H.-P."/>
        </authorList>
    </citation>
    <scope>NUCLEOTIDE SEQUENCE [LARGE SCALE GENOMIC DNA]</scope>
    <source>
        <strain evidence="3 4">DSM 23987</strain>
    </source>
</reference>
<accession>A0A852WE34</accession>
<feature type="region of interest" description="Disordered" evidence="1">
    <location>
        <begin position="29"/>
        <end position="48"/>
    </location>
</feature>
<comment type="caution">
    <text evidence="3">The sequence shown here is derived from an EMBL/GenBank/DDBJ whole genome shotgun (WGS) entry which is preliminary data.</text>
</comment>
<keyword evidence="2" id="KW-0472">Membrane</keyword>
<proteinExistence type="predicted"/>
<evidence type="ECO:0000256" key="1">
    <source>
        <dbReference type="SAM" id="MobiDB-lite"/>
    </source>
</evidence>
<dbReference type="RefSeq" id="WP_179420255.1">
    <property type="nucleotide sequence ID" value="NZ_JACCAB010000001.1"/>
</dbReference>
<keyword evidence="2" id="KW-1133">Transmembrane helix</keyword>
<organism evidence="3 4">
    <name type="scientific">Pedococcus badiiscoriae</name>
    <dbReference type="NCBI Taxonomy" id="642776"/>
    <lineage>
        <taxon>Bacteria</taxon>
        <taxon>Bacillati</taxon>
        <taxon>Actinomycetota</taxon>
        <taxon>Actinomycetes</taxon>
        <taxon>Micrococcales</taxon>
        <taxon>Intrasporangiaceae</taxon>
        <taxon>Pedococcus</taxon>
    </lineage>
</organism>
<dbReference type="Proteomes" id="UP000573599">
    <property type="component" value="Unassembled WGS sequence"/>
</dbReference>
<dbReference type="EMBL" id="JACCAB010000001">
    <property type="protein sequence ID" value="NYG05661.1"/>
    <property type="molecule type" value="Genomic_DNA"/>
</dbReference>